<dbReference type="Proteomes" id="UP000179164">
    <property type="component" value="Unassembled WGS sequence"/>
</dbReference>
<name>A0A1G2B6Y6_9BACT</name>
<evidence type="ECO:0000256" key="1">
    <source>
        <dbReference type="SAM" id="Phobius"/>
    </source>
</evidence>
<dbReference type="AlphaFoldDB" id="A0A1G2B6Y6"/>
<evidence type="ECO:0000313" key="3">
    <source>
        <dbReference type="Proteomes" id="UP000179164"/>
    </source>
</evidence>
<comment type="caution">
    <text evidence="2">The sequence shown here is derived from an EMBL/GenBank/DDBJ whole genome shotgun (WGS) entry which is preliminary data.</text>
</comment>
<feature type="transmembrane region" description="Helical" evidence="1">
    <location>
        <begin position="5"/>
        <end position="25"/>
    </location>
</feature>
<organism evidence="2 3">
    <name type="scientific">Candidatus Kerfeldbacteria bacterium RIFCSPLOWO2_01_FULL_48_11</name>
    <dbReference type="NCBI Taxonomy" id="1798543"/>
    <lineage>
        <taxon>Bacteria</taxon>
        <taxon>Candidatus Kerfeldiibacteriota</taxon>
    </lineage>
</organism>
<evidence type="ECO:0000313" key="2">
    <source>
        <dbReference type="EMBL" id="OGY84010.1"/>
    </source>
</evidence>
<sequence>MKKKIIIIAVMVLLVAILGGGYLFLRHVPAVTYAVNEIDSESHWGSISGWLSYPSEVIPPMGICAETVEGEDLYCTYQMIQDEEFQYGYGFELSVPPDTYYVYAHLLTDGTEKIGYTDEYKAYYSKFVTCGLDISCTSHAPIPVKVGRNEYIQDILPVDWFDF</sequence>
<proteinExistence type="predicted"/>
<accession>A0A1G2B6Y6</accession>
<reference evidence="2 3" key="1">
    <citation type="journal article" date="2016" name="Nat. Commun.">
        <title>Thousands of microbial genomes shed light on interconnected biogeochemical processes in an aquifer system.</title>
        <authorList>
            <person name="Anantharaman K."/>
            <person name="Brown C.T."/>
            <person name="Hug L.A."/>
            <person name="Sharon I."/>
            <person name="Castelle C.J."/>
            <person name="Probst A.J."/>
            <person name="Thomas B.C."/>
            <person name="Singh A."/>
            <person name="Wilkins M.J."/>
            <person name="Karaoz U."/>
            <person name="Brodie E.L."/>
            <person name="Williams K.H."/>
            <person name="Hubbard S.S."/>
            <person name="Banfield J.F."/>
        </authorList>
    </citation>
    <scope>NUCLEOTIDE SEQUENCE [LARGE SCALE GENOMIC DNA]</scope>
</reference>
<protein>
    <submittedName>
        <fullName evidence="2">Uncharacterized protein</fullName>
    </submittedName>
</protein>
<keyword evidence="1" id="KW-0812">Transmembrane</keyword>
<gene>
    <name evidence="2" type="ORF">A2898_01935</name>
</gene>
<dbReference type="EMBL" id="MHKE01000012">
    <property type="protein sequence ID" value="OGY84010.1"/>
    <property type="molecule type" value="Genomic_DNA"/>
</dbReference>
<dbReference type="STRING" id="1798543.A2898_01935"/>
<keyword evidence="1" id="KW-0472">Membrane</keyword>
<keyword evidence="1" id="KW-1133">Transmembrane helix</keyword>